<proteinExistence type="predicted"/>
<dbReference type="GeneID" id="65563333"/>
<dbReference type="RefSeq" id="WP_218265926.1">
    <property type="nucleotide sequence ID" value="NZ_CP077717.1"/>
</dbReference>
<gene>
    <name evidence="1" type="ORF">J5U23_01818</name>
</gene>
<dbReference type="EMBL" id="CP077717">
    <property type="protein sequence ID" value="QXJ28949.1"/>
    <property type="molecule type" value="Genomic_DNA"/>
</dbReference>
<sequence>MSLLRRSTSPNPTSSYNILDKKKYKRRPMSVARGLMKRIRKVIKKKPKGLNEAKVRGVIFEGVKVREIVKILQAHEGFTDGLGSVRRNERIVYSRNRETEGRPR</sequence>
<dbReference type="KEGG" id="sshi:J5U23_01818"/>
<evidence type="ECO:0000313" key="2">
    <source>
        <dbReference type="Proteomes" id="UP000694018"/>
    </source>
</evidence>
<protein>
    <submittedName>
        <fullName evidence="1">Uncharacterized protein</fullName>
    </submittedName>
</protein>
<name>A0A8F5GTH2_SACSH</name>
<evidence type="ECO:0000313" key="1">
    <source>
        <dbReference type="EMBL" id="QXJ28949.1"/>
    </source>
</evidence>
<organism evidence="1 2">
    <name type="scientific">Saccharolobus shibatae (strain ATCC 51178 / DSM 5389 / JCM 8931 / NBRC 15437 / B12)</name>
    <name type="common">Sulfolobus shibatae</name>
    <dbReference type="NCBI Taxonomy" id="523848"/>
    <lineage>
        <taxon>Archaea</taxon>
        <taxon>Thermoproteota</taxon>
        <taxon>Thermoprotei</taxon>
        <taxon>Sulfolobales</taxon>
        <taxon>Sulfolobaceae</taxon>
        <taxon>Saccharolobus</taxon>
    </lineage>
</organism>
<dbReference type="AlphaFoldDB" id="A0A8F5GTH2"/>
<accession>A0A8F5GTH2</accession>
<reference evidence="1" key="1">
    <citation type="journal article" date="2021" name="Environ. Microbiol.">
        <title>New insights into the diversity and evolution of the archaeal mobilome from three complete genomes of Saccharolobus shibatae.</title>
        <authorList>
            <person name="Medvedeva S."/>
            <person name="Brandt D."/>
            <person name="Cvirkaite-Krupovic V."/>
            <person name="Liu Y."/>
            <person name="Severinov K."/>
            <person name="Ishino S."/>
            <person name="Ishino Y."/>
            <person name="Prangishvili D."/>
            <person name="Kalinowski J."/>
            <person name="Krupovic M."/>
        </authorList>
    </citation>
    <scope>NUCLEOTIDE SEQUENCE</scope>
    <source>
        <strain evidence="1">B12</strain>
    </source>
</reference>
<dbReference type="Proteomes" id="UP000694018">
    <property type="component" value="Chromosome"/>
</dbReference>